<sequence>MRFLTIVRHCEAEPGTDDFARTLTDRGRRQAEEIRTRVLDSGQLAQYGPVTALVSSSARTRETYALGFAGTAFVHALETSELVYNGQREVTPYEVLEQLAAIDPVRESLLVIGHFPWVWQLVSDLTEEMPEPLVSDYPLGTAVVLAISEDEQVGLRHYEVAAVFIPTI</sequence>
<gene>
    <name evidence="1" type="ORF">UFOPK2958_00949</name>
</gene>
<name>A0A6J6WYK0_9ZZZZ</name>
<reference evidence="1" key="1">
    <citation type="submission" date="2020-05" db="EMBL/GenBank/DDBJ databases">
        <authorList>
            <person name="Chiriac C."/>
            <person name="Salcher M."/>
            <person name="Ghai R."/>
            <person name="Kavagutti S V."/>
        </authorList>
    </citation>
    <scope>NUCLEOTIDE SEQUENCE</scope>
</reference>
<evidence type="ECO:0000313" key="1">
    <source>
        <dbReference type="EMBL" id="CAB4787968.1"/>
    </source>
</evidence>
<dbReference type="Gene3D" id="3.40.50.1240">
    <property type="entry name" value="Phosphoglycerate mutase-like"/>
    <property type="match status" value="1"/>
</dbReference>
<dbReference type="InterPro" id="IPR013078">
    <property type="entry name" value="His_Pase_superF_clade-1"/>
</dbReference>
<dbReference type="CDD" id="cd07040">
    <property type="entry name" value="HP"/>
    <property type="match status" value="1"/>
</dbReference>
<protein>
    <submittedName>
        <fullName evidence="1">Unannotated protein</fullName>
    </submittedName>
</protein>
<dbReference type="AlphaFoldDB" id="A0A6J6WYK0"/>
<proteinExistence type="predicted"/>
<organism evidence="1">
    <name type="scientific">freshwater metagenome</name>
    <dbReference type="NCBI Taxonomy" id="449393"/>
    <lineage>
        <taxon>unclassified sequences</taxon>
        <taxon>metagenomes</taxon>
        <taxon>ecological metagenomes</taxon>
    </lineage>
</organism>
<dbReference type="EMBL" id="CAFAAB010000107">
    <property type="protein sequence ID" value="CAB4787968.1"/>
    <property type="molecule type" value="Genomic_DNA"/>
</dbReference>
<dbReference type="SMART" id="SM00855">
    <property type="entry name" value="PGAM"/>
    <property type="match status" value="1"/>
</dbReference>
<accession>A0A6J6WYK0</accession>
<dbReference type="InterPro" id="IPR029033">
    <property type="entry name" value="His_PPase_superfam"/>
</dbReference>
<dbReference type="SUPFAM" id="SSF53254">
    <property type="entry name" value="Phosphoglycerate mutase-like"/>
    <property type="match status" value="1"/>
</dbReference>